<keyword evidence="13" id="KW-1185">Reference proteome</keyword>
<dbReference type="PANTHER" id="PTHR45624:SF57">
    <property type="entry name" value="MITOCHONDRIAL SUBSTRATE CARRIER FAMILY PROTEIN L"/>
    <property type="match status" value="1"/>
</dbReference>
<evidence type="ECO:0000256" key="9">
    <source>
        <dbReference type="PROSITE-ProRule" id="PRU00282"/>
    </source>
</evidence>
<comment type="similarity">
    <text evidence="2 10">Belongs to the mitochondrial carrier (TC 2.A.29) family.</text>
</comment>
<evidence type="ECO:0000256" key="10">
    <source>
        <dbReference type="RuleBase" id="RU000488"/>
    </source>
</evidence>
<dbReference type="InterPro" id="IPR050567">
    <property type="entry name" value="Mitochondrial_Carrier"/>
</dbReference>
<evidence type="ECO:0000256" key="1">
    <source>
        <dbReference type="ARBA" id="ARBA00004225"/>
    </source>
</evidence>
<dbReference type="GO" id="GO:1990575">
    <property type="term" value="P:mitochondrial L-ornithine transmembrane transport"/>
    <property type="evidence" value="ECO:0007669"/>
    <property type="project" value="TreeGrafter"/>
</dbReference>
<evidence type="ECO:0000256" key="5">
    <source>
        <dbReference type="ARBA" id="ARBA00022737"/>
    </source>
</evidence>
<evidence type="ECO:0000256" key="7">
    <source>
        <dbReference type="ARBA" id="ARBA00023128"/>
    </source>
</evidence>
<comment type="subcellular location">
    <subcellularLocation>
        <location evidence="1">Mitochondrion membrane</location>
        <topology evidence="1">Multi-pass membrane protein</topology>
    </subcellularLocation>
</comment>
<evidence type="ECO:0000256" key="4">
    <source>
        <dbReference type="ARBA" id="ARBA00022692"/>
    </source>
</evidence>
<evidence type="ECO:0000313" key="12">
    <source>
        <dbReference type="EMBL" id="WPK24049.1"/>
    </source>
</evidence>
<dbReference type="AlphaFoldDB" id="A0AAX4H6F2"/>
<dbReference type="GeneID" id="88172370"/>
<evidence type="ECO:0000256" key="2">
    <source>
        <dbReference type="ARBA" id="ARBA00006375"/>
    </source>
</evidence>
<reference evidence="12 13" key="1">
    <citation type="submission" date="2023-10" db="EMBL/GenBank/DDBJ databases">
        <title>Draft Genome Sequence of Candida saopaulonensis from a very Premature Infant with Sepsis.</title>
        <authorList>
            <person name="Ning Y."/>
            <person name="Dai R."/>
            <person name="Xiao M."/>
            <person name="Xu Y."/>
            <person name="Yan Q."/>
            <person name="Zhang L."/>
        </authorList>
    </citation>
    <scope>NUCLEOTIDE SEQUENCE [LARGE SCALE GENOMIC DNA]</scope>
    <source>
        <strain evidence="12 13">19XY460</strain>
    </source>
</reference>
<dbReference type="PANTHER" id="PTHR45624">
    <property type="entry name" value="MITOCHONDRIAL BASIC AMINO ACIDS TRANSPORTER-RELATED"/>
    <property type="match status" value="1"/>
</dbReference>
<keyword evidence="3 10" id="KW-0813">Transport</keyword>
<feature type="transmembrane region" description="Helical" evidence="11">
    <location>
        <begin position="87"/>
        <end position="104"/>
    </location>
</feature>
<name>A0AAX4H6F2_9ASCO</name>
<dbReference type="Pfam" id="PF00153">
    <property type="entry name" value="Mito_carr"/>
    <property type="match status" value="3"/>
</dbReference>
<dbReference type="InterPro" id="IPR023395">
    <property type="entry name" value="MCP_dom_sf"/>
</dbReference>
<dbReference type="GO" id="GO:0000064">
    <property type="term" value="F:L-ornithine transmembrane transporter activity"/>
    <property type="evidence" value="ECO:0007669"/>
    <property type="project" value="TreeGrafter"/>
</dbReference>
<dbReference type="KEGG" id="asau:88172370"/>
<dbReference type="Proteomes" id="UP001338582">
    <property type="component" value="Chromosome 2"/>
</dbReference>
<evidence type="ECO:0008006" key="14">
    <source>
        <dbReference type="Google" id="ProtNLM"/>
    </source>
</evidence>
<keyword evidence="4 9" id="KW-0812">Transmembrane</keyword>
<feature type="repeat" description="Solcar" evidence="9">
    <location>
        <begin position="213"/>
        <end position="302"/>
    </location>
</feature>
<organism evidence="12 13">
    <name type="scientific">Australozyma saopauloensis</name>
    <dbReference type="NCBI Taxonomy" id="291208"/>
    <lineage>
        <taxon>Eukaryota</taxon>
        <taxon>Fungi</taxon>
        <taxon>Dikarya</taxon>
        <taxon>Ascomycota</taxon>
        <taxon>Saccharomycotina</taxon>
        <taxon>Pichiomycetes</taxon>
        <taxon>Metschnikowiaceae</taxon>
        <taxon>Australozyma</taxon>
    </lineage>
</organism>
<dbReference type="PROSITE" id="PS50920">
    <property type="entry name" value="SOLCAR"/>
    <property type="match status" value="3"/>
</dbReference>
<evidence type="ECO:0000256" key="6">
    <source>
        <dbReference type="ARBA" id="ARBA00022989"/>
    </source>
</evidence>
<evidence type="ECO:0000313" key="13">
    <source>
        <dbReference type="Proteomes" id="UP001338582"/>
    </source>
</evidence>
<evidence type="ECO:0000256" key="8">
    <source>
        <dbReference type="ARBA" id="ARBA00023136"/>
    </source>
</evidence>
<gene>
    <name evidence="12" type="ORF">PUMCH_001304</name>
</gene>
<feature type="transmembrane region" description="Helical" evidence="11">
    <location>
        <begin position="124"/>
        <end position="142"/>
    </location>
</feature>
<dbReference type="SUPFAM" id="SSF103506">
    <property type="entry name" value="Mitochondrial carrier"/>
    <property type="match status" value="1"/>
</dbReference>
<proteinExistence type="inferred from homology"/>
<accession>A0AAX4H6F2</accession>
<dbReference type="EMBL" id="CP138895">
    <property type="protein sequence ID" value="WPK24049.1"/>
    <property type="molecule type" value="Genomic_DNA"/>
</dbReference>
<keyword evidence="5" id="KW-0677">Repeat</keyword>
<feature type="transmembrane region" description="Helical" evidence="11">
    <location>
        <begin position="178"/>
        <end position="197"/>
    </location>
</feature>
<evidence type="ECO:0000256" key="3">
    <source>
        <dbReference type="ARBA" id="ARBA00022448"/>
    </source>
</evidence>
<protein>
    <recommendedName>
        <fullName evidence="14">Mitochondrial carrier</fullName>
    </recommendedName>
</protein>
<dbReference type="InterPro" id="IPR018108">
    <property type="entry name" value="MCP_transmembrane"/>
</dbReference>
<keyword evidence="6 11" id="KW-1133">Transmembrane helix</keyword>
<dbReference type="RefSeq" id="XP_062876433.1">
    <property type="nucleotide sequence ID" value="XM_063020363.1"/>
</dbReference>
<keyword evidence="7" id="KW-0496">Mitochondrion</keyword>
<feature type="repeat" description="Solcar" evidence="9">
    <location>
        <begin position="23"/>
        <end position="107"/>
    </location>
</feature>
<keyword evidence="8 9" id="KW-0472">Membrane</keyword>
<dbReference type="Gene3D" id="1.50.40.10">
    <property type="entry name" value="Mitochondrial carrier domain"/>
    <property type="match status" value="1"/>
</dbReference>
<sequence length="304" mass="34303">MAVEKAVKPVEAGSDTLTEKPPPPKYLGFIAGVFSGVTKNAVGHPFDTVKVRLQTSEGRFKGPMECVLNTFRTEGIRGFYKGFTPPLMGWMMMDSVMLGSLHLYRRLLHENVYPEYKKLPMSGLLIAALGSGWTVSFVAAPIEQFKARLQVQYDAKTTIYKGPLDVARKLWKISPKTWFTGLFPTMVFRSNFIFWWGSYDLMKEWGTANTSLSNTAINFWAGGLSATVFWIFAYPADVVKQVIMTDSPIPSEKKFPRYMDAVRYIYREKGWRGFTRGFGPSILRSFPANAAALAVFETVMHTLH</sequence>
<evidence type="ECO:0000256" key="11">
    <source>
        <dbReference type="SAM" id="Phobius"/>
    </source>
</evidence>
<feature type="repeat" description="Solcar" evidence="9">
    <location>
        <begin position="117"/>
        <end position="205"/>
    </location>
</feature>
<feature type="transmembrane region" description="Helical" evidence="11">
    <location>
        <begin position="217"/>
        <end position="234"/>
    </location>
</feature>
<dbReference type="GO" id="GO:0031966">
    <property type="term" value="C:mitochondrial membrane"/>
    <property type="evidence" value="ECO:0007669"/>
    <property type="project" value="UniProtKB-SubCell"/>
</dbReference>